<proteinExistence type="predicted"/>
<accession>A0A346B2B1</accession>
<name>A0A346B2B1_9FIRM</name>
<dbReference type="KEGG" id="meg:DKB62_12165"/>
<dbReference type="OrthoDB" id="1627926at2"/>
<dbReference type="Proteomes" id="UP000254337">
    <property type="component" value="Chromosome"/>
</dbReference>
<dbReference type="SUPFAM" id="SSF56925">
    <property type="entry name" value="OMPA-like"/>
    <property type="match status" value="1"/>
</dbReference>
<feature type="signal peptide" evidence="2">
    <location>
        <begin position="1"/>
        <end position="22"/>
    </location>
</feature>
<protein>
    <submittedName>
        <fullName evidence="4">Porin family protein</fullName>
    </submittedName>
</protein>
<reference evidence="4 5" key="1">
    <citation type="submission" date="2018-05" db="EMBL/GenBank/DDBJ databases">
        <title>Complete genome sequence of Megasphaera sp. AJH120T, isolated from the ceca of a chicken.</title>
        <authorList>
            <person name="Maki J."/>
            <person name="Looft T."/>
        </authorList>
    </citation>
    <scope>NUCLEOTIDE SEQUENCE [LARGE SCALE GENOMIC DNA]</scope>
    <source>
        <strain evidence="4 5">AJH120</strain>
    </source>
</reference>
<dbReference type="InterPro" id="IPR011250">
    <property type="entry name" value="OMP/PagP_B-barrel"/>
</dbReference>
<dbReference type="Pfam" id="PF13505">
    <property type="entry name" value="OMP_b-brl"/>
    <property type="match status" value="1"/>
</dbReference>
<evidence type="ECO:0000256" key="1">
    <source>
        <dbReference type="ARBA" id="ARBA00022729"/>
    </source>
</evidence>
<keyword evidence="5" id="KW-1185">Reference proteome</keyword>
<keyword evidence="1 2" id="KW-0732">Signal</keyword>
<gene>
    <name evidence="4" type="ORF">DKB62_12165</name>
</gene>
<dbReference type="AlphaFoldDB" id="A0A346B2B1"/>
<feature type="domain" description="Outer membrane protein beta-barrel" evidence="3">
    <location>
        <begin position="13"/>
        <end position="205"/>
    </location>
</feature>
<dbReference type="RefSeq" id="WP_087478477.1">
    <property type="nucleotide sequence ID" value="NZ_CAUWMV010000022.1"/>
</dbReference>
<dbReference type="Gene3D" id="2.40.160.20">
    <property type="match status" value="1"/>
</dbReference>
<dbReference type="InterPro" id="IPR027385">
    <property type="entry name" value="Beta-barrel_OMP"/>
</dbReference>
<evidence type="ECO:0000313" key="5">
    <source>
        <dbReference type="Proteomes" id="UP000254337"/>
    </source>
</evidence>
<feature type="chain" id="PRO_5041168041" evidence="2">
    <location>
        <begin position="23"/>
        <end position="208"/>
    </location>
</feature>
<sequence length="208" mass="22381">MKKKLFAVLSALTVCVSGAAFAAPQTTFQEGAVQVDVGAWNPKSDIGDFSSDSNWNFQGGITYGLTDDVAIQYQYAGLKTDVNGYDATTGNQQEVNLLYSLNDNVAAYAGYNRIENEWDHHGSTTNNVLQVGLIGKAPLADNLDLYGKVGVGTKNTTTWEAGLSYGVTPDLDINAGYRYVDTEGRHGNDPSVTYKGFVTGISYRFGGF</sequence>
<evidence type="ECO:0000256" key="2">
    <source>
        <dbReference type="SAM" id="SignalP"/>
    </source>
</evidence>
<dbReference type="EMBL" id="CP029462">
    <property type="protein sequence ID" value="AXL22254.1"/>
    <property type="molecule type" value="Genomic_DNA"/>
</dbReference>
<organism evidence="4 5">
    <name type="scientific">Megasphaera stantonii</name>
    <dbReference type="NCBI Taxonomy" id="2144175"/>
    <lineage>
        <taxon>Bacteria</taxon>
        <taxon>Bacillati</taxon>
        <taxon>Bacillota</taxon>
        <taxon>Negativicutes</taxon>
        <taxon>Veillonellales</taxon>
        <taxon>Veillonellaceae</taxon>
        <taxon>Megasphaera</taxon>
    </lineage>
</organism>
<evidence type="ECO:0000313" key="4">
    <source>
        <dbReference type="EMBL" id="AXL22254.1"/>
    </source>
</evidence>
<evidence type="ECO:0000259" key="3">
    <source>
        <dbReference type="Pfam" id="PF13505"/>
    </source>
</evidence>